<dbReference type="InterPro" id="IPR013577">
    <property type="entry name" value="LLGL2"/>
</dbReference>
<dbReference type="PROSITE" id="PS50082">
    <property type="entry name" value="WD_REPEATS_2"/>
    <property type="match status" value="1"/>
</dbReference>
<keyword evidence="9" id="KW-0677">Repeat</keyword>
<dbReference type="GO" id="GO:0031201">
    <property type="term" value="C:SNARE complex"/>
    <property type="evidence" value="ECO:0007669"/>
    <property type="project" value="TreeGrafter"/>
</dbReference>
<dbReference type="SUPFAM" id="SSF50978">
    <property type="entry name" value="WD40 repeat-like"/>
    <property type="match status" value="2"/>
</dbReference>
<dbReference type="GO" id="GO:0006893">
    <property type="term" value="P:Golgi to plasma membrane transport"/>
    <property type="evidence" value="ECO:0007669"/>
    <property type="project" value="TreeGrafter"/>
</dbReference>
<evidence type="ECO:0000256" key="9">
    <source>
        <dbReference type="ARBA" id="ARBA00022737"/>
    </source>
</evidence>
<organism evidence="15 16">
    <name type="scientific">Actinia tenebrosa</name>
    <name type="common">Australian red waratah sea anemone</name>
    <dbReference type="NCBI Taxonomy" id="6105"/>
    <lineage>
        <taxon>Eukaryota</taxon>
        <taxon>Metazoa</taxon>
        <taxon>Cnidaria</taxon>
        <taxon>Anthozoa</taxon>
        <taxon>Hexacorallia</taxon>
        <taxon>Actiniaria</taxon>
        <taxon>Actiniidae</taxon>
        <taxon>Actinia</taxon>
    </lineage>
</organism>
<dbReference type="KEGG" id="aten:116307650"/>
<keyword evidence="4" id="KW-1003">Cell membrane</keyword>
<feature type="region of interest" description="Disordered" evidence="13">
    <location>
        <begin position="668"/>
        <end position="700"/>
    </location>
</feature>
<dbReference type="AlphaFoldDB" id="A0A6P8J1K5"/>
<evidence type="ECO:0000256" key="1">
    <source>
        <dbReference type="ARBA" id="ARBA00004202"/>
    </source>
</evidence>
<feature type="compositionally biased region" description="Low complexity" evidence="13">
    <location>
        <begin position="749"/>
        <end position="764"/>
    </location>
</feature>
<keyword evidence="8 11" id="KW-0853">WD repeat</keyword>
<dbReference type="GO" id="GO:0019905">
    <property type="term" value="F:syntaxin binding"/>
    <property type="evidence" value="ECO:0007669"/>
    <property type="project" value="TreeGrafter"/>
</dbReference>
<keyword evidence="7" id="KW-0597">Phosphoprotein</keyword>
<dbReference type="InterPro" id="IPR015943">
    <property type="entry name" value="WD40/YVTN_repeat-like_dom_sf"/>
</dbReference>
<keyword evidence="6" id="KW-0963">Cytoplasm</keyword>
<dbReference type="Pfam" id="PF08596">
    <property type="entry name" value="Lgl_C"/>
    <property type="match status" value="1"/>
</dbReference>
<dbReference type="Pfam" id="PF00957">
    <property type="entry name" value="Synaptobrevin"/>
    <property type="match status" value="1"/>
</dbReference>
<feature type="compositionally biased region" description="Polar residues" evidence="13">
    <location>
        <begin position="579"/>
        <end position="593"/>
    </location>
</feature>
<evidence type="ECO:0000256" key="7">
    <source>
        <dbReference type="ARBA" id="ARBA00022553"/>
    </source>
</evidence>
<dbReference type="Pfam" id="PF08366">
    <property type="entry name" value="LLGL"/>
    <property type="match status" value="1"/>
</dbReference>
<evidence type="ECO:0000256" key="5">
    <source>
        <dbReference type="ARBA" id="ARBA00022483"/>
    </source>
</evidence>
<feature type="region of interest" description="Disordered" evidence="13">
    <location>
        <begin position="473"/>
        <end position="508"/>
    </location>
</feature>
<dbReference type="GO" id="GO:0045159">
    <property type="term" value="F:myosin II binding"/>
    <property type="evidence" value="ECO:0007669"/>
    <property type="project" value="TreeGrafter"/>
</dbReference>
<comment type="similarity">
    <text evidence="3">Belongs to the WD repeat L(2)GL family.</text>
</comment>
<dbReference type="PRINTS" id="PR00962">
    <property type="entry name" value="LETHAL2GIANT"/>
</dbReference>
<dbReference type="RefSeq" id="XP_031573786.1">
    <property type="nucleotide sequence ID" value="XM_031717926.1"/>
</dbReference>
<keyword evidence="12" id="KW-0175">Coiled coil</keyword>
<gene>
    <name evidence="16" type="primary">LOC116307650</name>
</gene>
<dbReference type="PANTHER" id="PTHR10241">
    <property type="entry name" value="LETHAL 2 GIANT LARVAE PROTEIN"/>
    <property type="match status" value="1"/>
</dbReference>
<dbReference type="GeneID" id="116307650"/>
<name>A0A6P8J1K5_ACTTE</name>
<feature type="region of interest" description="Disordered" evidence="13">
    <location>
        <begin position="720"/>
        <end position="774"/>
    </location>
</feature>
<dbReference type="GO" id="GO:0005886">
    <property type="term" value="C:plasma membrane"/>
    <property type="evidence" value="ECO:0007669"/>
    <property type="project" value="UniProtKB-SubCell"/>
</dbReference>
<dbReference type="SUPFAM" id="SSF58038">
    <property type="entry name" value="SNARE fusion complex"/>
    <property type="match status" value="1"/>
</dbReference>
<dbReference type="InterPro" id="IPR036322">
    <property type="entry name" value="WD40_repeat_dom_sf"/>
</dbReference>
<dbReference type="GO" id="GO:0005096">
    <property type="term" value="F:GTPase activator activity"/>
    <property type="evidence" value="ECO:0007669"/>
    <property type="project" value="TreeGrafter"/>
</dbReference>
<dbReference type="FunFam" id="2.130.10.10:FF:000521">
    <property type="entry name" value="syntaxin-binding protein 5-like isoform X1"/>
    <property type="match status" value="1"/>
</dbReference>
<evidence type="ECO:0000256" key="6">
    <source>
        <dbReference type="ARBA" id="ARBA00022490"/>
    </source>
</evidence>
<dbReference type="Gene3D" id="1.20.5.110">
    <property type="match status" value="1"/>
</dbReference>
<dbReference type="InterPro" id="IPR013905">
    <property type="entry name" value="Lgl_C_dom"/>
</dbReference>
<dbReference type="Pfam" id="PF00400">
    <property type="entry name" value="WD40"/>
    <property type="match status" value="1"/>
</dbReference>
<evidence type="ECO:0000259" key="14">
    <source>
        <dbReference type="PROSITE" id="PS50892"/>
    </source>
</evidence>
<dbReference type="PROSITE" id="PS50892">
    <property type="entry name" value="V_SNARE"/>
    <property type="match status" value="1"/>
</dbReference>
<keyword evidence="5" id="KW-0268">Exocytosis</keyword>
<evidence type="ECO:0000256" key="4">
    <source>
        <dbReference type="ARBA" id="ARBA00022475"/>
    </source>
</evidence>
<reference evidence="16" key="1">
    <citation type="submission" date="2025-08" db="UniProtKB">
        <authorList>
            <consortium name="RefSeq"/>
        </authorList>
    </citation>
    <scope>IDENTIFICATION</scope>
    <source>
        <tissue evidence="16">Tentacle</tissue>
    </source>
</reference>
<evidence type="ECO:0000313" key="15">
    <source>
        <dbReference type="Proteomes" id="UP000515163"/>
    </source>
</evidence>
<evidence type="ECO:0000256" key="11">
    <source>
        <dbReference type="PROSITE-ProRule" id="PRU00221"/>
    </source>
</evidence>
<dbReference type="InterPro" id="IPR042855">
    <property type="entry name" value="V_SNARE_CC"/>
</dbReference>
<dbReference type="InterPro" id="IPR001680">
    <property type="entry name" value="WD40_rpt"/>
</dbReference>
<dbReference type="InterPro" id="IPR000664">
    <property type="entry name" value="Lethal2_giant"/>
</dbReference>
<feature type="region of interest" description="Disordered" evidence="13">
    <location>
        <begin position="559"/>
        <end position="594"/>
    </location>
</feature>
<proteinExistence type="inferred from homology"/>
<dbReference type="CDD" id="cd15873">
    <property type="entry name" value="R-SNARE_STXBP5_6"/>
    <property type="match status" value="1"/>
</dbReference>
<evidence type="ECO:0000313" key="16">
    <source>
        <dbReference type="RefSeq" id="XP_031573786.1"/>
    </source>
</evidence>
<dbReference type="FunCoup" id="A0A6P8J1K5">
    <property type="interactions" value="1909"/>
</dbReference>
<feature type="domain" description="V-SNARE coiled-coil homology" evidence="14">
    <location>
        <begin position="1059"/>
        <end position="1119"/>
    </location>
</feature>
<accession>A0A6P8J1K5</accession>
<protein>
    <submittedName>
        <fullName evidence="16">Syntaxin-binding protein 5-like isoform X1</fullName>
    </submittedName>
</protein>
<dbReference type="Proteomes" id="UP000515163">
    <property type="component" value="Unplaced"/>
</dbReference>
<dbReference type="PANTHER" id="PTHR10241:SF25">
    <property type="entry name" value="TOMOSYN, ISOFORM C"/>
    <property type="match status" value="1"/>
</dbReference>
<dbReference type="GO" id="GO:0006887">
    <property type="term" value="P:exocytosis"/>
    <property type="evidence" value="ECO:0007669"/>
    <property type="project" value="UniProtKB-KW"/>
</dbReference>
<dbReference type="InParanoid" id="A0A6P8J1K5"/>
<evidence type="ECO:0000256" key="8">
    <source>
        <dbReference type="ARBA" id="ARBA00022574"/>
    </source>
</evidence>
<evidence type="ECO:0000256" key="3">
    <source>
        <dbReference type="ARBA" id="ARBA00008070"/>
    </source>
</evidence>
<feature type="compositionally biased region" description="Basic and acidic residues" evidence="13">
    <location>
        <begin position="473"/>
        <end position="491"/>
    </location>
</feature>
<keyword evidence="10" id="KW-0472">Membrane</keyword>
<comment type="subcellular location">
    <subcellularLocation>
        <location evidence="1">Cell membrane</location>
        <topology evidence="1">Peripheral membrane protein</topology>
    </subcellularLocation>
    <subcellularLocation>
        <location evidence="2">Cytoplasm</location>
    </subcellularLocation>
</comment>
<dbReference type="OrthoDB" id="19944at2759"/>
<feature type="repeat" description="WD" evidence="11">
    <location>
        <begin position="435"/>
        <end position="462"/>
    </location>
</feature>
<dbReference type="SMART" id="SM00320">
    <property type="entry name" value="WD40"/>
    <property type="match status" value="6"/>
</dbReference>
<evidence type="ECO:0000256" key="2">
    <source>
        <dbReference type="ARBA" id="ARBA00004496"/>
    </source>
</evidence>
<keyword evidence="15" id="KW-1185">Reference proteome</keyword>
<evidence type="ECO:0000256" key="10">
    <source>
        <dbReference type="ARBA" id="ARBA00023136"/>
    </source>
</evidence>
<sequence length="1124" mass="122797">MKRIRTVVYGRFGESSSRGGKEDTTVCERLRPQDFAVSKSFRYGFPHQPTCVAVDSVQGILAIGTYTGSLRILGRPGVEAHVQHEGNTPVRNLRFLINEGALISTCPEDSIHLWNLRQAQPVIVQSLRFNRERITCLHLPFTSKWMFVGTEKGNIHIVNIERFDVSGYSINWNKAIDIQCKTHPGPVVQISDNPIDSNKILLGYESGMVVLWSLRSKTAELRVACPQKSLTSFHWFNDGKQFICSHTDGTLSIWNIKGNSTDTLCPNAGKTSKETRPCAPITKVQWLSPSSGEPLILFSGGTTKGKRKGLTLCQGKTTKLLSPDIILDFTTILSSPWKEDAQIPRAVIAVTTSRLLVYDLMTSLAKPLAYDVPYTFEIHESPVTCTQYFSDCPPDLIADLGSLASRLKKRNLTREASRQAWPILGGVSGEQPEKPPSELIITGHADGTVKFWDSSSASLILLYKMSTVKLFEKEKGKSSEESSDSSERKPSTSEGSESGERSSQDEDPEAYSIQMIHLCEHSRILLVAGAAHVLVMSFSMNEKPVEFVQIDLNLTFESSHEQPLSPEPENAFMQPGDRGSTSSPEIPSHTQQPIPLPSVSCKTGMFKRHPGFQAELACVISNSHDGWPVSNISLSSQLGIISICSGPSLALVDIVQKKLITTLSAHEMTSLAESPSNAPPTTPMSAIPMTPGTPGTPISLTLNLEAGGGLDFSEATVNKLEKKRNKPPRPAPPMVRSKSQAKSGDPPNGAESSEGGAGSRQRASYPSSGDGGPPDTVQCTKFAYTYTKKNDNWISPCLFVGTAKGNTFIVVINMPSAEERLKQPILTIITGTVFRPKSGLIMTLALLDNQGHLFPSPLKFWSEKKNDNSSNKTVLPQECSDRHFLVTITEREAKVFQLPPAHSNPNPYSKTAVADDTSVVLIAEVIVIEGSSCLICLTSTGQLMAFSLPSLTTLMSAECSFLLTDFRYLRTLKFSEGGQAIVMCSPYEIQKLSVFTRNGSSSDSLGTLFRALETPEKPSQGFFSSLFSSQASPLDREQLFGKESGAASRSVAERMQGPGIQQLQEVSIGLAGAMQKNREALAERGEKLSQLDKKTAELSLNAQNFADVASQITLKYKEKKWYQV</sequence>
<evidence type="ECO:0000256" key="13">
    <source>
        <dbReference type="SAM" id="MobiDB-lite"/>
    </source>
</evidence>
<dbReference type="Gene3D" id="2.130.10.10">
    <property type="entry name" value="YVTN repeat-like/Quinoprotein amine dehydrogenase"/>
    <property type="match status" value="2"/>
</dbReference>
<evidence type="ECO:0000256" key="12">
    <source>
        <dbReference type="PROSITE-ProRule" id="PRU00290"/>
    </source>
</evidence>